<dbReference type="Gene3D" id="1.10.10.10">
    <property type="entry name" value="Winged helix-like DNA-binding domain superfamily/Winged helix DNA-binding domain"/>
    <property type="match status" value="1"/>
</dbReference>
<reference evidence="6 7" key="1">
    <citation type="submission" date="2018-06" db="EMBL/GenBank/DDBJ databases">
        <title>Comparative genomics of Brasilonema spp. strains.</title>
        <authorList>
            <person name="Alvarenga D.O."/>
            <person name="Fiore M.F."/>
            <person name="Varani A.M."/>
        </authorList>
    </citation>
    <scope>NUCLEOTIDE SEQUENCE [LARGE SCALE GENOMIC DNA]</scope>
    <source>
        <strain evidence="6 7">SPC951</strain>
    </source>
</reference>
<keyword evidence="2" id="KW-0238">DNA-binding</keyword>
<dbReference type="PANTHER" id="PTHR24567">
    <property type="entry name" value="CRP FAMILY TRANSCRIPTIONAL REGULATORY PROTEIN"/>
    <property type="match status" value="1"/>
</dbReference>
<evidence type="ECO:0000313" key="6">
    <source>
        <dbReference type="EMBL" id="NMG21338.1"/>
    </source>
</evidence>
<evidence type="ECO:0000256" key="2">
    <source>
        <dbReference type="ARBA" id="ARBA00023125"/>
    </source>
</evidence>
<evidence type="ECO:0000256" key="1">
    <source>
        <dbReference type="ARBA" id="ARBA00023015"/>
    </source>
</evidence>
<sequence length="239" mass="27146">MSVSPSFRNPNENRLLAILPTEEYKRLLPHMESIFLPLKQILYQMNEPIEYVYFPKNGIVSLVTIMEDGATAEIATVGNEGMIGLPVFLGTDQIPGQAFSQIPGESMRMKAEEFKTFVTPDSPLYKLLQRYTQTLFNQVAQSAACNCLHCIEKRFCRWLLMTHDRVQSDEFLLTQEFLAQMLGVRRASVSQVASIFQKAGIISYSRGQMRILDRTGLQAASCECYAKVKQEFERLLGNN</sequence>
<accession>A0ABX1PBI0</accession>
<dbReference type="Gene3D" id="2.60.120.10">
    <property type="entry name" value="Jelly Rolls"/>
    <property type="match status" value="1"/>
</dbReference>
<dbReference type="InterPro" id="IPR018490">
    <property type="entry name" value="cNMP-bd_dom_sf"/>
</dbReference>
<keyword evidence="3" id="KW-0804">Transcription</keyword>
<dbReference type="InterPro" id="IPR036390">
    <property type="entry name" value="WH_DNA-bd_sf"/>
</dbReference>
<dbReference type="SUPFAM" id="SSF51206">
    <property type="entry name" value="cAMP-binding domain-like"/>
    <property type="match status" value="1"/>
</dbReference>
<dbReference type="SMART" id="SM00100">
    <property type="entry name" value="cNMP"/>
    <property type="match status" value="1"/>
</dbReference>
<keyword evidence="1" id="KW-0805">Transcription regulation</keyword>
<gene>
    <name evidence="6" type="ORF">DP116_18540</name>
</gene>
<dbReference type="SUPFAM" id="SSF46785">
    <property type="entry name" value="Winged helix' DNA-binding domain"/>
    <property type="match status" value="1"/>
</dbReference>
<comment type="caution">
    <text evidence="6">The sequence shown here is derived from an EMBL/GenBank/DDBJ whole genome shotgun (WGS) entry which is preliminary data.</text>
</comment>
<feature type="domain" description="HTH crp-type" evidence="5">
    <location>
        <begin position="167"/>
        <end position="213"/>
    </location>
</feature>
<dbReference type="InterPro" id="IPR036388">
    <property type="entry name" value="WH-like_DNA-bd_sf"/>
</dbReference>
<dbReference type="InterPro" id="IPR012318">
    <property type="entry name" value="HTH_CRP"/>
</dbReference>
<dbReference type="Proteomes" id="UP000718564">
    <property type="component" value="Unassembled WGS sequence"/>
</dbReference>
<name>A0ABX1PBI0_9CYAN</name>
<dbReference type="Pfam" id="PF13545">
    <property type="entry name" value="HTH_Crp_2"/>
    <property type="match status" value="1"/>
</dbReference>
<keyword evidence="7" id="KW-1185">Reference proteome</keyword>
<dbReference type="InterPro" id="IPR014710">
    <property type="entry name" value="RmlC-like_jellyroll"/>
</dbReference>
<dbReference type="CDD" id="cd00038">
    <property type="entry name" value="CAP_ED"/>
    <property type="match status" value="1"/>
</dbReference>
<dbReference type="SMART" id="SM00419">
    <property type="entry name" value="HTH_CRP"/>
    <property type="match status" value="1"/>
</dbReference>
<dbReference type="Pfam" id="PF00027">
    <property type="entry name" value="cNMP_binding"/>
    <property type="match status" value="1"/>
</dbReference>
<evidence type="ECO:0000313" key="7">
    <source>
        <dbReference type="Proteomes" id="UP000718564"/>
    </source>
</evidence>
<evidence type="ECO:0000259" key="5">
    <source>
        <dbReference type="SMART" id="SM00419"/>
    </source>
</evidence>
<proteinExistence type="predicted"/>
<dbReference type="PANTHER" id="PTHR24567:SF74">
    <property type="entry name" value="HTH-TYPE TRANSCRIPTIONAL REGULATOR ARCR"/>
    <property type="match status" value="1"/>
</dbReference>
<evidence type="ECO:0000259" key="4">
    <source>
        <dbReference type="SMART" id="SM00100"/>
    </source>
</evidence>
<dbReference type="InterPro" id="IPR000595">
    <property type="entry name" value="cNMP-bd_dom"/>
</dbReference>
<dbReference type="InterPro" id="IPR050397">
    <property type="entry name" value="Env_Response_Regulators"/>
</dbReference>
<feature type="domain" description="Cyclic nucleotide-binding" evidence="4">
    <location>
        <begin position="15"/>
        <end position="136"/>
    </location>
</feature>
<organism evidence="6 7">
    <name type="scientific">Brasilonema bromeliae SPC951</name>
    <dbReference type="NCBI Taxonomy" id="385972"/>
    <lineage>
        <taxon>Bacteria</taxon>
        <taxon>Bacillati</taxon>
        <taxon>Cyanobacteriota</taxon>
        <taxon>Cyanophyceae</taxon>
        <taxon>Nostocales</taxon>
        <taxon>Scytonemataceae</taxon>
        <taxon>Brasilonema</taxon>
        <taxon>Bromeliae group (in: Brasilonema)</taxon>
    </lineage>
</organism>
<evidence type="ECO:0000256" key="3">
    <source>
        <dbReference type="ARBA" id="ARBA00023163"/>
    </source>
</evidence>
<dbReference type="EMBL" id="QMEB01000155">
    <property type="protein sequence ID" value="NMG21338.1"/>
    <property type="molecule type" value="Genomic_DNA"/>
</dbReference>
<protein>
    <submittedName>
        <fullName evidence="6">Crp/Fnr family transcriptional regulator</fullName>
    </submittedName>
</protein>